<feature type="region of interest" description="Disordered" evidence="1">
    <location>
        <begin position="605"/>
        <end position="691"/>
    </location>
</feature>
<feature type="compositionally biased region" description="Polar residues" evidence="1">
    <location>
        <begin position="1"/>
        <end position="25"/>
    </location>
</feature>
<evidence type="ECO:0000313" key="3">
    <source>
        <dbReference type="Proteomes" id="UP001153069"/>
    </source>
</evidence>
<feature type="compositionally biased region" description="Polar residues" evidence="1">
    <location>
        <begin position="405"/>
        <end position="415"/>
    </location>
</feature>
<feature type="compositionally biased region" description="Basic residues" evidence="1">
    <location>
        <begin position="653"/>
        <end position="669"/>
    </location>
</feature>
<feature type="compositionally biased region" description="Polar residues" evidence="1">
    <location>
        <begin position="32"/>
        <end position="46"/>
    </location>
</feature>
<dbReference type="Proteomes" id="UP001153069">
    <property type="component" value="Unassembled WGS sequence"/>
</dbReference>
<feature type="compositionally biased region" description="Basic and acidic residues" evidence="1">
    <location>
        <begin position="627"/>
        <end position="643"/>
    </location>
</feature>
<dbReference type="OrthoDB" id="48778at2759"/>
<sequence>MVETCGTSPPNFHDCSSPSGGQSRGQLVAAENQVSKNSKTTHSKSFGNDETHNNLRGMVVHVAVEAAQKNEPKPIKGEATTTTQVKAQTVKQEETGMAVHVSVEAEPTNEPKPIKGEATTTTNLNAESVKQEETPAPALPKKEKSPVARELEAFEENIKKQGGLIPLETQSTTITAPGDSTNEVKWTRVGLPKMELFKSDCHPQHPGAPPRNNHYRYQPTYEKEIVGLPSLPLSSTSTLPSFNPMYTPNVSFGESTLGGPPLPGEGRRSHSPPGRGTDYYHHQAPYFAPPHEYYPPPYYEYGGSHREQQDLSSKSVQSGNEEEDSGKQSKSKKKTGAYIPIPYYPYRYPPHHHQYHYGPPPYPMHGNSLYPGPSARPNGTTTTNSLDDDKEAAGAKVASTLPVKETQTAGDNEGSTKGPHAADSPKIEATTGNGEVAAKGRVSKSTSSKEGSPMPHLKVSVENSTTGTTSPVPPDHRSPPQSPSRGNDEAALSPPLPSICYLPHSPRSFPPYHPPPPYGYYDYGPPPNGSRGYDHQIPPPYPFEHSHSYALPPPPPPKRTADDVPRREIKNSQSRQRTAVLRERIAFIETKPEWERTQEEHEILKKDEERRVHKNTQSKVRSKKTKDRIEAVSKKPVHERTPEEAAWLDDQMRKRKHKAEGDRMRRKRIKDLGLPLKSTAGQKPGVPARGPLPAHYEAIMAEKAAAAPNHLE</sequence>
<accession>A0A9N8DD75</accession>
<organism evidence="2 3">
    <name type="scientific">Seminavis robusta</name>
    <dbReference type="NCBI Taxonomy" id="568900"/>
    <lineage>
        <taxon>Eukaryota</taxon>
        <taxon>Sar</taxon>
        <taxon>Stramenopiles</taxon>
        <taxon>Ochrophyta</taxon>
        <taxon>Bacillariophyta</taxon>
        <taxon>Bacillariophyceae</taxon>
        <taxon>Bacillariophycidae</taxon>
        <taxon>Naviculales</taxon>
        <taxon>Naviculaceae</taxon>
        <taxon>Seminavis</taxon>
    </lineage>
</organism>
<comment type="caution">
    <text evidence="2">The sequence shown here is derived from an EMBL/GenBank/DDBJ whole genome shotgun (WGS) entry which is preliminary data.</text>
</comment>
<evidence type="ECO:0000256" key="1">
    <source>
        <dbReference type="SAM" id="MobiDB-lite"/>
    </source>
</evidence>
<feature type="compositionally biased region" description="Polar residues" evidence="1">
    <location>
        <begin position="118"/>
        <end position="128"/>
    </location>
</feature>
<proteinExistence type="predicted"/>
<keyword evidence="3" id="KW-1185">Reference proteome</keyword>
<dbReference type="AlphaFoldDB" id="A0A9N8DD75"/>
<feature type="region of interest" description="Disordered" evidence="1">
    <location>
        <begin position="250"/>
        <end position="578"/>
    </location>
</feature>
<feature type="region of interest" description="Disordered" evidence="1">
    <location>
        <begin position="1"/>
        <end position="53"/>
    </location>
</feature>
<feature type="compositionally biased region" description="Polar residues" evidence="1">
    <location>
        <begin position="310"/>
        <end position="319"/>
    </location>
</feature>
<feature type="compositionally biased region" description="Pro residues" evidence="1">
    <location>
        <begin position="508"/>
        <end position="528"/>
    </location>
</feature>
<name>A0A9N8DD75_9STRA</name>
<gene>
    <name evidence="2" type="ORF">SEMRO_85_G045210.1</name>
</gene>
<evidence type="ECO:0000313" key="2">
    <source>
        <dbReference type="EMBL" id="CAB9500499.1"/>
    </source>
</evidence>
<feature type="region of interest" description="Disordered" evidence="1">
    <location>
        <begin position="105"/>
        <end position="144"/>
    </location>
</feature>
<protein>
    <submittedName>
        <fullName evidence="2">Uncharacterized protein</fullName>
    </submittedName>
</protein>
<dbReference type="EMBL" id="CAICTM010000084">
    <property type="protein sequence ID" value="CAB9500499.1"/>
    <property type="molecule type" value="Genomic_DNA"/>
</dbReference>
<feature type="compositionally biased region" description="Basic and acidic residues" evidence="1">
    <location>
        <begin position="559"/>
        <end position="570"/>
    </location>
</feature>
<feature type="compositionally biased region" description="Polar residues" evidence="1">
    <location>
        <begin position="461"/>
        <end position="470"/>
    </location>
</feature>
<reference evidence="2" key="1">
    <citation type="submission" date="2020-06" db="EMBL/GenBank/DDBJ databases">
        <authorList>
            <consortium name="Plant Systems Biology data submission"/>
        </authorList>
    </citation>
    <scope>NUCLEOTIDE SEQUENCE</scope>
    <source>
        <strain evidence="2">D6</strain>
    </source>
</reference>
<feature type="compositionally biased region" description="Basic residues" evidence="1">
    <location>
        <begin position="612"/>
        <end position="626"/>
    </location>
</feature>